<comment type="caution">
    <text evidence="2">The sequence shown here is derived from an EMBL/GenBank/DDBJ whole genome shotgun (WGS) entry which is preliminary data.</text>
</comment>
<feature type="region of interest" description="Disordered" evidence="1">
    <location>
        <begin position="1"/>
        <end position="74"/>
    </location>
</feature>
<protein>
    <submittedName>
        <fullName evidence="2">Uncharacterized protein</fullName>
    </submittedName>
</protein>
<name>A0A543NJG4_9ACTN</name>
<dbReference type="EMBL" id="VFQC01000001">
    <property type="protein sequence ID" value="TQN31958.1"/>
    <property type="molecule type" value="Genomic_DNA"/>
</dbReference>
<dbReference type="AlphaFoldDB" id="A0A543NJG4"/>
<proteinExistence type="predicted"/>
<feature type="region of interest" description="Disordered" evidence="1">
    <location>
        <begin position="137"/>
        <end position="192"/>
    </location>
</feature>
<gene>
    <name evidence="2" type="ORF">FHX37_1882</name>
</gene>
<organism evidence="2 3">
    <name type="scientific">Haloactinospora alba</name>
    <dbReference type="NCBI Taxonomy" id="405555"/>
    <lineage>
        <taxon>Bacteria</taxon>
        <taxon>Bacillati</taxon>
        <taxon>Actinomycetota</taxon>
        <taxon>Actinomycetes</taxon>
        <taxon>Streptosporangiales</taxon>
        <taxon>Nocardiopsidaceae</taxon>
        <taxon>Haloactinospora</taxon>
    </lineage>
</organism>
<accession>A0A543NJG4</accession>
<dbReference type="Proteomes" id="UP000317422">
    <property type="component" value="Unassembled WGS sequence"/>
</dbReference>
<reference evidence="2 3" key="1">
    <citation type="submission" date="2019-06" db="EMBL/GenBank/DDBJ databases">
        <title>Sequencing the genomes of 1000 actinobacteria strains.</title>
        <authorList>
            <person name="Klenk H.-P."/>
        </authorList>
    </citation>
    <scope>NUCLEOTIDE SEQUENCE [LARGE SCALE GENOMIC DNA]</scope>
    <source>
        <strain evidence="2 3">DSM 45015</strain>
    </source>
</reference>
<evidence type="ECO:0000313" key="3">
    <source>
        <dbReference type="Proteomes" id="UP000317422"/>
    </source>
</evidence>
<evidence type="ECO:0000313" key="2">
    <source>
        <dbReference type="EMBL" id="TQN31958.1"/>
    </source>
</evidence>
<keyword evidence="3" id="KW-1185">Reference proteome</keyword>
<sequence length="218" mass="22161">MSPPVNGGTGTAPALPADPGRGDEASWSPVAGGRTSRNRCPGPPFPRTGSERAASGAWTTGPRVHGARAETGKRVATVPVRRRSAFPRCEGRAPAVPEGPLRGRGPGEGPRVCRAALSSQGVRWRSVTRAARAGARPLGNRAQPGGPGAEPTHGPGWVRGLVCPRPAGGQPECVGERPEARPTRSLPGGSWRCHMDGAGATLLPTGPLPACAADSGPV</sequence>
<evidence type="ECO:0000256" key="1">
    <source>
        <dbReference type="SAM" id="MobiDB-lite"/>
    </source>
</evidence>